<accession>A0A9P5S863</accession>
<evidence type="ECO:0000256" key="1">
    <source>
        <dbReference type="SAM" id="Coils"/>
    </source>
</evidence>
<dbReference type="Gene3D" id="1.20.120.1490">
    <property type="match status" value="1"/>
</dbReference>
<feature type="compositionally biased region" description="Low complexity" evidence="2">
    <location>
        <begin position="272"/>
        <end position="296"/>
    </location>
</feature>
<organism evidence="3 4">
    <name type="scientific">Linnemannia schmuckeri</name>
    <dbReference type="NCBI Taxonomy" id="64567"/>
    <lineage>
        <taxon>Eukaryota</taxon>
        <taxon>Fungi</taxon>
        <taxon>Fungi incertae sedis</taxon>
        <taxon>Mucoromycota</taxon>
        <taxon>Mortierellomycotina</taxon>
        <taxon>Mortierellomycetes</taxon>
        <taxon>Mortierellales</taxon>
        <taxon>Mortierellaceae</taxon>
        <taxon>Linnemannia</taxon>
    </lineage>
</organism>
<feature type="compositionally biased region" description="Polar residues" evidence="2">
    <location>
        <begin position="308"/>
        <end position="319"/>
    </location>
</feature>
<feature type="coiled-coil region" evidence="1">
    <location>
        <begin position="369"/>
        <end position="650"/>
    </location>
</feature>
<comment type="caution">
    <text evidence="3">The sequence shown here is derived from an EMBL/GenBank/DDBJ whole genome shotgun (WGS) entry which is preliminary data.</text>
</comment>
<dbReference type="AlphaFoldDB" id="A0A9P5S863"/>
<feature type="region of interest" description="Disordered" evidence="2">
    <location>
        <begin position="154"/>
        <end position="202"/>
    </location>
</feature>
<feature type="coiled-coil region" evidence="1">
    <location>
        <begin position="828"/>
        <end position="883"/>
    </location>
</feature>
<evidence type="ECO:0000313" key="4">
    <source>
        <dbReference type="Proteomes" id="UP000748756"/>
    </source>
</evidence>
<feature type="compositionally biased region" description="Basic and acidic residues" evidence="2">
    <location>
        <begin position="161"/>
        <end position="180"/>
    </location>
</feature>
<feature type="region of interest" description="Disordered" evidence="2">
    <location>
        <begin position="237"/>
        <end position="353"/>
    </location>
</feature>
<dbReference type="Proteomes" id="UP000748756">
    <property type="component" value="Unassembled WGS sequence"/>
</dbReference>
<sequence>MAYATRSRATAQTRSTAPSARSMGDSKPVPKKKRPSSPTTPLTRRRHSVTKDTPTRTKKKNTSIGAEDEEKDVKTTSDGGVLTSIETNDEGFHGGHALDGKEHHLVEQDGRDHHHIFFEDFEKSTTHGASGEMMDVDANSDVYTLRDGHQVHHGVLPDAASGHHDAAPAAQPRERRERRASTTKPSSSLSSAHTNSRTGPAPLVIHVDHTRRKHSLDGVDHHIIEADGRDHHHIRYEDSEESAPAPHASDSGALPQATSPLASHKVAKKSAHSTAGATSHEASSSSAAASTTTKPTVTKRRGSVPRSAVNNDGDTTSHQAKTKSATHKPRESGSKTVQSPIKGLENANATQSKKTQELILELVALKEGMQENEKELKACRVQIHRLEGEHAKVLTLSAQLKNLRTRLSEREVTLKGLKKENRSLNKDHIKVEKLTGEVASLTQEILEAEDMLRKAQSAVDGLVGYRDRAATLEVEVHDLRDQVNIHEKHETDLENALMSHEDCAMESQQLEETVNLLQKKLNEKQSEIQALQSENATDESKIAQLQREVSALQAEMATHDLAAEKLREKASKDLAKIKSTAGTLRMEVTALRQQLKGKNAELKQHDKSNAQRLGQVQSQNSALTDEIQKLERLIETKDRHAEELDSVIANMSKHAERAYRLEGQVLQLQQESQRVADKSAKDLSALVAELREQLKDTEKEAKEQIRVKEDVILELQKQLSSLAQNELAKTHEIGRLNTVVSQSRSELLTDHQRRASEIEESVLAKGALESQISDDHQPEMEMEGQMKALVAWKQNAIAHCDMLTLTITKLEKEVRLLKGVVTQRDKDDANAQAHLENLRGQVQSLENAKVMLQREVEKKDAMIEELEEMLREKTKEAKRVAIEARKETATTTRTRMDSGAFLEHTENTTTVAGANTASTASAGAITEGSATTVAAH</sequence>
<keyword evidence="1" id="KW-0175">Coiled coil</keyword>
<gene>
    <name evidence="3" type="ORF">BG015_011979</name>
</gene>
<dbReference type="EMBL" id="JAAAUQ010000097">
    <property type="protein sequence ID" value="KAF9154797.1"/>
    <property type="molecule type" value="Genomic_DNA"/>
</dbReference>
<feature type="compositionally biased region" description="Low complexity" evidence="2">
    <location>
        <begin position="1"/>
        <end position="22"/>
    </location>
</feature>
<proteinExistence type="predicted"/>
<name>A0A9P5S863_9FUNG</name>
<protein>
    <submittedName>
        <fullName evidence="3">Uncharacterized protein</fullName>
    </submittedName>
</protein>
<evidence type="ECO:0000256" key="2">
    <source>
        <dbReference type="SAM" id="MobiDB-lite"/>
    </source>
</evidence>
<feature type="region of interest" description="Disordered" evidence="2">
    <location>
        <begin position="1"/>
        <end position="98"/>
    </location>
</feature>
<feature type="coiled-coil region" evidence="1">
    <location>
        <begin position="680"/>
        <end position="725"/>
    </location>
</feature>
<keyword evidence="4" id="KW-1185">Reference proteome</keyword>
<dbReference type="OrthoDB" id="2439541at2759"/>
<evidence type="ECO:0000313" key="3">
    <source>
        <dbReference type="EMBL" id="KAF9154797.1"/>
    </source>
</evidence>
<reference evidence="3" key="1">
    <citation type="journal article" date="2020" name="Fungal Divers.">
        <title>Resolving the Mortierellaceae phylogeny through synthesis of multi-gene phylogenetics and phylogenomics.</title>
        <authorList>
            <person name="Vandepol N."/>
            <person name="Liber J."/>
            <person name="Desiro A."/>
            <person name="Na H."/>
            <person name="Kennedy M."/>
            <person name="Barry K."/>
            <person name="Grigoriev I.V."/>
            <person name="Miller A.N."/>
            <person name="O'Donnell K."/>
            <person name="Stajich J.E."/>
            <person name="Bonito G."/>
        </authorList>
    </citation>
    <scope>NUCLEOTIDE SEQUENCE</scope>
    <source>
        <strain evidence="3">NRRL 6426</strain>
    </source>
</reference>